<proteinExistence type="predicted"/>
<gene>
    <name evidence="2" type="ORF">FHU36_001694</name>
</gene>
<name>A0A7X0EXV4_9ACTN</name>
<accession>A0A7X0EXV4</accession>
<sequence length="69" mass="7271">MAPPAGLQARHPDTLACVPLDVSDLAAVHEGVDLAVDASGRLEPPGSRLTAPSRFARDTTRRTTRSKGH</sequence>
<reference evidence="2 3" key="1">
    <citation type="submission" date="2020-08" db="EMBL/GenBank/DDBJ databases">
        <title>Sequencing the genomes of 1000 actinobacteria strains.</title>
        <authorList>
            <person name="Klenk H.-P."/>
        </authorList>
    </citation>
    <scope>NUCLEOTIDE SEQUENCE [LARGE SCALE GENOMIC DNA]</scope>
    <source>
        <strain evidence="2 3">DSM 45913</strain>
    </source>
</reference>
<evidence type="ECO:0000256" key="1">
    <source>
        <dbReference type="SAM" id="MobiDB-lite"/>
    </source>
</evidence>
<dbReference type="EMBL" id="JACHJB010000001">
    <property type="protein sequence ID" value="MBB6345185.1"/>
    <property type="molecule type" value="Genomic_DNA"/>
</dbReference>
<dbReference type="AlphaFoldDB" id="A0A7X0EXV4"/>
<evidence type="ECO:0000313" key="3">
    <source>
        <dbReference type="Proteomes" id="UP000583800"/>
    </source>
</evidence>
<dbReference type="Proteomes" id="UP000583800">
    <property type="component" value="Unassembled WGS sequence"/>
</dbReference>
<keyword evidence="3" id="KW-1185">Reference proteome</keyword>
<evidence type="ECO:0000313" key="2">
    <source>
        <dbReference type="EMBL" id="MBB6345185.1"/>
    </source>
</evidence>
<feature type="region of interest" description="Disordered" evidence="1">
    <location>
        <begin position="38"/>
        <end position="69"/>
    </location>
</feature>
<comment type="caution">
    <text evidence="2">The sequence shown here is derived from an EMBL/GenBank/DDBJ whole genome shotgun (WGS) entry which is preliminary data.</text>
</comment>
<organism evidence="2 3">
    <name type="scientific">Nonomuraea muscovyensis</name>
    <dbReference type="NCBI Taxonomy" id="1124761"/>
    <lineage>
        <taxon>Bacteria</taxon>
        <taxon>Bacillati</taxon>
        <taxon>Actinomycetota</taxon>
        <taxon>Actinomycetes</taxon>
        <taxon>Streptosporangiales</taxon>
        <taxon>Streptosporangiaceae</taxon>
        <taxon>Nonomuraea</taxon>
    </lineage>
</organism>
<protein>
    <submittedName>
        <fullName evidence="2">Uncharacterized protein</fullName>
    </submittedName>
</protein>